<comment type="subcellular location">
    <subcellularLocation>
        <location evidence="1">Golgi apparatus membrane</location>
        <topology evidence="1">Single-pass type II membrane protein</topology>
    </subcellularLocation>
</comment>
<sequence>MVSQHRLITLCVAIICLLLTALYGSLPIQITLGRIAKSIRSESRLGISRTSGKNAKLKVFMYELPRKYNFGLFNRDGPAQEIPWKNLSNLPGPHTQGLKKQHSVEYWMTLDLLDEGGREFRAAQRVSDPGEADVFFVPYFASLSFNVFGVSMRDPETEHDKKLQVGMIEYLSKSPWYQRSGGRDHVLVLHHPNAFRFLKDRLNLSLLVVADFGRFPKGVAALHKDVVAPYSHMVPTYNGDDGTDPFEERTTLLFFQGRVKRKDDGVVRTQLAAILENQPRVHFEEGIATNFTVEQAMQGMRSSRFCLHPAGDTPSSCRLFDAIVSHCVPVIVSDKIELPFEDELDYSEFSLFFSVDEAVRPGFLLGALEKFSKRRWMKMWRRLKQVTRHFEYQHPSQRDDAVNMLWSQIHKKVPAMKLAMHRAKRLKIQDWWKCKRL</sequence>
<evidence type="ECO:0000259" key="5">
    <source>
        <dbReference type="Pfam" id="PF03016"/>
    </source>
</evidence>
<dbReference type="KEGG" id="smo:SELMODRAFT_171414"/>
<dbReference type="AlphaFoldDB" id="D8RGU4"/>
<proteinExistence type="inferred from homology"/>
<dbReference type="HOGENOM" id="CLU_033763_1_1_1"/>
<dbReference type="Pfam" id="PF03016">
    <property type="entry name" value="Exostosin_GT47"/>
    <property type="match status" value="1"/>
</dbReference>
<dbReference type="STRING" id="88036.D8RGU4"/>
<dbReference type="Gramene" id="EFJ28427">
    <property type="protein sequence ID" value="EFJ28427"/>
    <property type="gene ID" value="SELMODRAFT_171414"/>
</dbReference>
<evidence type="ECO:0000256" key="4">
    <source>
        <dbReference type="ARBA" id="ARBA00023034"/>
    </source>
</evidence>
<comment type="similarity">
    <text evidence="2">Belongs to the glycosyltransferase 47 family.</text>
</comment>
<protein>
    <submittedName>
        <fullName evidence="6">Arabinosyltransferase-like protein</fullName>
    </submittedName>
</protein>
<dbReference type="InterPro" id="IPR004263">
    <property type="entry name" value="Exostosin"/>
</dbReference>
<keyword evidence="4" id="KW-0333">Golgi apparatus</keyword>
<dbReference type="InParanoid" id="D8RGU4"/>
<dbReference type="PANTHER" id="PTHR11062">
    <property type="entry name" value="EXOSTOSIN HEPARAN SULFATE GLYCOSYLTRANSFERASE -RELATED"/>
    <property type="match status" value="1"/>
</dbReference>
<keyword evidence="3" id="KW-0735">Signal-anchor</keyword>
<name>D8RGU4_SELML</name>
<keyword evidence="6" id="KW-0808">Transferase</keyword>
<dbReference type="GO" id="GO:0016757">
    <property type="term" value="F:glycosyltransferase activity"/>
    <property type="evidence" value="ECO:0007669"/>
    <property type="project" value="InterPro"/>
</dbReference>
<evidence type="ECO:0000313" key="7">
    <source>
        <dbReference type="Proteomes" id="UP000001514"/>
    </source>
</evidence>
<reference evidence="6 7" key="1">
    <citation type="journal article" date="2011" name="Science">
        <title>The Selaginella genome identifies genetic changes associated with the evolution of vascular plants.</title>
        <authorList>
            <person name="Banks J.A."/>
            <person name="Nishiyama T."/>
            <person name="Hasebe M."/>
            <person name="Bowman J.L."/>
            <person name="Gribskov M."/>
            <person name="dePamphilis C."/>
            <person name="Albert V.A."/>
            <person name="Aono N."/>
            <person name="Aoyama T."/>
            <person name="Ambrose B.A."/>
            <person name="Ashton N.W."/>
            <person name="Axtell M.J."/>
            <person name="Barker E."/>
            <person name="Barker M.S."/>
            <person name="Bennetzen J.L."/>
            <person name="Bonawitz N.D."/>
            <person name="Chapple C."/>
            <person name="Cheng C."/>
            <person name="Correa L.G."/>
            <person name="Dacre M."/>
            <person name="DeBarry J."/>
            <person name="Dreyer I."/>
            <person name="Elias M."/>
            <person name="Engstrom E.M."/>
            <person name="Estelle M."/>
            <person name="Feng L."/>
            <person name="Finet C."/>
            <person name="Floyd S.K."/>
            <person name="Frommer W.B."/>
            <person name="Fujita T."/>
            <person name="Gramzow L."/>
            <person name="Gutensohn M."/>
            <person name="Harholt J."/>
            <person name="Hattori M."/>
            <person name="Heyl A."/>
            <person name="Hirai T."/>
            <person name="Hiwatashi Y."/>
            <person name="Ishikawa M."/>
            <person name="Iwata M."/>
            <person name="Karol K.G."/>
            <person name="Koehler B."/>
            <person name="Kolukisaoglu U."/>
            <person name="Kubo M."/>
            <person name="Kurata T."/>
            <person name="Lalonde S."/>
            <person name="Li K."/>
            <person name="Li Y."/>
            <person name="Litt A."/>
            <person name="Lyons E."/>
            <person name="Manning G."/>
            <person name="Maruyama T."/>
            <person name="Michael T.P."/>
            <person name="Mikami K."/>
            <person name="Miyazaki S."/>
            <person name="Morinaga S."/>
            <person name="Murata T."/>
            <person name="Mueller-Roeber B."/>
            <person name="Nelson D.R."/>
            <person name="Obara M."/>
            <person name="Oguri Y."/>
            <person name="Olmstead R.G."/>
            <person name="Onodera N."/>
            <person name="Petersen B.L."/>
            <person name="Pils B."/>
            <person name="Prigge M."/>
            <person name="Rensing S.A."/>
            <person name="Riano-Pachon D.M."/>
            <person name="Roberts A.W."/>
            <person name="Sato Y."/>
            <person name="Scheller H.V."/>
            <person name="Schulz B."/>
            <person name="Schulz C."/>
            <person name="Shakirov E.V."/>
            <person name="Shibagaki N."/>
            <person name="Shinohara N."/>
            <person name="Shippen D.E."/>
            <person name="Soerensen I."/>
            <person name="Sotooka R."/>
            <person name="Sugimoto N."/>
            <person name="Sugita M."/>
            <person name="Sumikawa N."/>
            <person name="Tanurdzic M."/>
            <person name="Theissen G."/>
            <person name="Ulvskov P."/>
            <person name="Wakazuki S."/>
            <person name="Weng J.K."/>
            <person name="Willats W.W."/>
            <person name="Wipf D."/>
            <person name="Wolf P.G."/>
            <person name="Yang L."/>
            <person name="Zimmer A.D."/>
            <person name="Zhu Q."/>
            <person name="Mitros T."/>
            <person name="Hellsten U."/>
            <person name="Loque D."/>
            <person name="Otillar R."/>
            <person name="Salamov A."/>
            <person name="Schmutz J."/>
            <person name="Shapiro H."/>
            <person name="Lindquist E."/>
            <person name="Lucas S."/>
            <person name="Rokhsar D."/>
            <person name="Grigoriev I.V."/>
        </authorList>
    </citation>
    <scope>NUCLEOTIDE SEQUENCE [LARGE SCALE GENOMIC DNA]</scope>
</reference>
<feature type="domain" description="Exostosin GT47" evidence="5">
    <location>
        <begin position="54"/>
        <end position="367"/>
    </location>
</feature>
<dbReference type="FunCoup" id="D8RGU4">
    <property type="interactions" value="1207"/>
</dbReference>
<evidence type="ECO:0000256" key="2">
    <source>
        <dbReference type="ARBA" id="ARBA00010271"/>
    </source>
</evidence>
<evidence type="ECO:0000313" key="6">
    <source>
        <dbReference type="EMBL" id="EFJ28427.1"/>
    </source>
</evidence>
<dbReference type="InterPro" id="IPR040911">
    <property type="entry name" value="Exostosin_GT47"/>
</dbReference>
<dbReference type="OMA" id="MMHPNIS"/>
<dbReference type="PANTHER" id="PTHR11062:SF48">
    <property type="entry name" value="OJ1485_B09.5 PROTEIN"/>
    <property type="match status" value="1"/>
</dbReference>
<gene>
    <name evidence="6" type="primary">GT47B5-1</name>
    <name evidence="6" type="ORF">SELMODRAFT_171414</name>
</gene>
<evidence type="ECO:0000256" key="3">
    <source>
        <dbReference type="ARBA" id="ARBA00022968"/>
    </source>
</evidence>
<keyword evidence="7" id="KW-1185">Reference proteome</keyword>
<organism evidence="7">
    <name type="scientific">Selaginella moellendorffii</name>
    <name type="common">Spikemoss</name>
    <dbReference type="NCBI Taxonomy" id="88036"/>
    <lineage>
        <taxon>Eukaryota</taxon>
        <taxon>Viridiplantae</taxon>
        <taxon>Streptophyta</taxon>
        <taxon>Embryophyta</taxon>
        <taxon>Tracheophyta</taxon>
        <taxon>Lycopodiopsida</taxon>
        <taxon>Selaginellales</taxon>
        <taxon>Selaginellaceae</taxon>
        <taxon>Selaginella</taxon>
    </lineage>
</organism>
<dbReference type="Proteomes" id="UP000001514">
    <property type="component" value="Unassembled WGS sequence"/>
</dbReference>
<evidence type="ECO:0000256" key="1">
    <source>
        <dbReference type="ARBA" id="ARBA00004323"/>
    </source>
</evidence>
<dbReference type="EMBL" id="GL377579">
    <property type="protein sequence ID" value="EFJ28427.1"/>
    <property type="molecule type" value="Genomic_DNA"/>
</dbReference>
<dbReference type="eggNOG" id="KOG1021">
    <property type="taxonomic scope" value="Eukaryota"/>
</dbReference>
<keyword evidence="3" id="KW-0812">Transmembrane</keyword>
<accession>D8RGU4</accession>
<dbReference type="GO" id="GO:0000139">
    <property type="term" value="C:Golgi membrane"/>
    <property type="evidence" value="ECO:0007669"/>
    <property type="project" value="UniProtKB-SubCell"/>
</dbReference>